<feature type="transmembrane region" description="Helical" evidence="6">
    <location>
        <begin position="84"/>
        <end position="109"/>
    </location>
</feature>
<proteinExistence type="predicted"/>
<dbReference type="KEGG" id="cthr:CTHT_0000400"/>
<keyword evidence="3 6" id="KW-1133">Transmembrane helix</keyword>
<evidence type="ECO:0000313" key="7">
    <source>
        <dbReference type="EMBL" id="EGS24109.1"/>
    </source>
</evidence>
<feature type="transmembrane region" description="Helical" evidence="6">
    <location>
        <begin position="309"/>
        <end position="330"/>
    </location>
</feature>
<dbReference type="SUPFAM" id="SSF103473">
    <property type="entry name" value="MFS general substrate transporter"/>
    <property type="match status" value="1"/>
</dbReference>
<dbReference type="OMA" id="WGKLFTF"/>
<dbReference type="Proteomes" id="UP000008066">
    <property type="component" value="Unassembled WGS sequence"/>
</dbReference>
<dbReference type="GeneID" id="18254078"/>
<evidence type="ECO:0000256" key="3">
    <source>
        <dbReference type="ARBA" id="ARBA00022989"/>
    </source>
</evidence>
<feature type="region of interest" description="Disordered" evidence="5">
    <location>
        <begin position="1"/>
        <end position="74"/>
    </location>
</feature>
<dbReference type="OrthoDB" id="10021397at2759"/>
<dbReference type="Gene3D" id="1.20.1250.20">
    <property type="entry name" value="MFS general substrate transporter like domains"/>
    <property type="match status" value="1"/>
</dbReference>
<dbReference type="HOGENOM" id="CLU_000960_22_1_1"/>
<feature type="transmembrane region" description="Helical" evidence="6">
    <location>
        <begin position="139"/>
        <end position="164"/>
    </location>
</feature>
<dbReference type="eggNOG" id="KOG0254">
    <property type="taxonomic scope" value="Eukaryota"/>
</dbReference>
<dbReference type="PANTHER" id="PTHR23501">
    <property type="entry name" value="MAJOR FACILITATOR SUPERFAMILY"/>
    <property type="match status" value="1"/>
</dbReference>
<feature type="transmembrane region" description="Helical" evidence="6">
    <location>
        <begin position="176"/>
        <end position="197"/>
    </location>
</feature>
<feature type="transmembrane region" description="Helical" evidence="6">
    <location>
        <begin position="232"/>
        <end position="258"/>
    </location>
</feature>
<evidence type="ECO:0008006" key="9">
    <source>
        <dbReference type="Google" id="ProtNLM"/>
    </source>
</evidence>
<accession>G0RXU3</accession>
<dbReference type="GO" id="GO:0005886">
    <property type="term" value="C:plasma membrane"/>
    <property type="evidence" value="ECO:0007669"/>
    <property type="project" value="TreeGrafter"/>
</dbReference>
<dbReference type="InterPro" id="IPR036259">
    <property type="entry name" value="MFS_trans_sf"/>
</dbReference>
<keyword evidence="2 6" id="KW-0812">Transmembrane</keyword>
<feature type="compositionally biased region" description="Basic and acidic residues" evidence="5">
    <location>
        <begin position="64"/>
        <end position="74"/>
    </location>
</feature>
<keyword evidence="4 6" id="KW-0472">Membrane</keyword>
<gene>
    <name evidence="7" type="ORF">CTHT_0000400</name>
</gene>
<reference evidence="7 8" key="1">
    <citation type="journal article" date="2011" name="Cell">
        <title>Insight into structure and assembly of the nuclear pore complex by utilizing the genome of a eukaryotic thermophile.</title>
        <authorList>
            <person name="Amlacher S."/>
            <person name="Sarges P."/>
            <person name="Flemming D."/>
            <person name="van Noort V."/>
            <person name="Kunze R."/>
            <person name="Devos D.P."/>
            <person name="Arumugam M."/>
            <person name="Bork P."/>
            <person name="Hurt E."/>
        </authorList>
    </citation>
    <scope>NUCLEOTIDE SEQUENCE [LARGE SCALE GENOMIC DNA]</scope>
    <source>
        <strain evidence="8">DSM 1495 / CBS 144.50 / IMI 039719</strain>
    </source>
</reference>
<evidence type="ECO:0000256" key="2">
    <source>
        <dbReference type="ARBA" id="ARBA00022692"/>
    </source>
</evidence>
<dbReference type="AlphaFoldDB" id="G0RXU3"/>
<name>G0RXU3_CHATD</name>
<sequence length="415" mass="44503">MPPLSEEPTLAPNTASQSDDGKRTSAGKQTNMDTGVTQAVEKPVQDEKQDELTRQPIAKPTSGKKLDKVDTRDDGQKYPKGTKLYMIILALCLSVFVLALDNSIIATAFPKITDQFQSLSDVACLPPYYRCSATPFRPALYVFIKFVFLSSIFLFEVGSLICGVAQNSVTLIAGRAVAGIGSAGIFSGALTILAYSVPLAKRPVYSGAISSMYGVATLQWGGTEYNWNNWRIMLLFCVFGIFIIVFIIDQCVVASIGYGLTTLLEPDSSDAEWIGYQIIIGIGVGAGFQQPLMAVQTVLVILDIPTGTAVIVFLQTLGGALFVSVAQNIFANKLVHYVAKYVPELGDAYFVLAVGATNVKEVVPSEFLPGVKQAFNDALTQTSVLFAALAATSILGAAFVEWKSVRGKKVEMVAA</sequence>
<dbReference type="EMBL" id="GL988030">
    <property type="protein sequence ID" value="EGS24109.1"/>
    <property type="molecule type" value="Genomic_DNA"/>
</dbReference>
<evidence type="ECO:0000256" key="5">
    <source>
        <dbReference type="SAM" id="MobiDB-lite"/>
    </source>
</evidence>
<evidence type="ECO:0000256" key="1">
    <source>
        <dbReference type="ARBA" id="ARBA00004141"/>
    </source>
</evidence>
<keyword evidence="8" id="KW-1185">Reference proteome</keyword>
<feature type="compositionally biased region" description="Polar residues" evidence="5">
    <location>
        <begin position="26"/>
        <end position="37"/>
    </location>
</feature>
<dbReference type="PANTHER" id="PTHR23501:SF199">
    <property type="entry name" value="MFS EFFLUX TRANSPORTER INPD-RELATED"/>
    <property type="match status" value="1"/>
</dbReference>
<evidence type="ECO:0000256" key="4">
    <source>
        <dbReference type="ARBA" id="ARBA00023136"/>
    </source>
</evidence>
<organism evidence="8">
    <name type="scientific">Chaetomium thermophilum (strain DSM 1495 / CBS 144.50 / IMI 039719)</name>
    <name type="common">Thermochaetoides thermophila</name>
    <dbReference type="NCBI Taxonomy" id="759272"/>
    <lineage>
        <taxon>Eukaryota</taxon>
        <taxon>Fungi</taxon>
        <taxon>Dikarya</taxon>
        <taxon>Ascomycota</taxon>
        <taxon>Pezizomycotina</taxon>
        <taxon>Sordariomycetes</taxon>
        <taxon>Sordariomycetidae</taxon>
        <taxon>Sordariales</taxon>
        <taxon>Chaetomiaceae</taxon>
        <taxon>Thermochaetoides</taxon>
    </lineage>
</organism>
<evidence type="ECO:0000313" key="8">
    <source>
        <dbReference type="Proteomes" id="UP000008066"/>
    </source>
</evidence>
<dbReference type="RefSeq" id="XP_006690595.1">
    <property type="nucleotide sequence ID" value="XM_006690532.1"/>
</dbReference>
<feature type="compositionally biased region" description="Basic and acidic residues" evidence="5">
    <location>
        <begin position="43"/>
        <end position="53"/>
    </location>
</feature>
<dbReference type="GO" id="GO:0022857">
    <property type="term" value="F:transmembrane transporter activity"/>
    <property type="evidence" value="ECO:0007669"/>
    <property type="project" value="TreeGrafter"/>
</dbReference>
<feature type="transmembrane region" description="Helical" evidence="6">
    <location>
        <begin position="384"/>
        <end position="402"/>
    </location>
</feature>
<evidence type="ECO:0000256" key="6">
    <source>
        <dbReference type="SAM" id="Phobius"/>
    </source>
</evidence>
<protein>
    <recommendedName>
        <fullName evidence="9">Major facilitator superfamily (MFS) profile domain-containing protein</fullName>
    </recommendedName>
</protein>
<comment type="subcellular location">
    <subcellularLocation>
        <location evidence="1">Membrane</location>
        <topology evidence="1">Multi-pass membrane protein</topology>
    </subcellularLocation>
</comment>